<name>A0A1W1I966_9BACT</name>
<dbReference type="FunFam" id="3.30.230.10:FF:000003">
    <property type="entry name" value="Elongation factor G"/>
    <property type="match status" value="1"/>
</dbReference>
<dbReference type="Pfam" id="PF03764">
    <property type="entry name" value="EFG_IV"/>
    <property type="match status" value="1"/>
</dbReference>
<dbReference type="NCBIfam" id="NF009891">
    <property type="entry name" value="PRK13351.1-1"/>
    <property type="match status" value="1"/>
</dbReference>
<dbReference type="InterPro" id="IPR014721">
    <property type="entry name" value="Ribsml_uS5_D2-typ_fold_subgr"/>
</dbReference>
<dbReference type="Gene3D" id="2.40.30.10">
    <property type="entry name" value="Translation factors"/>
    <property type="match status" value="1"/>
</dbReference>
<dbReference type="PANTHER" id="PTHR43261">
    <property type="entry name" value="TRANSLATION ELONGATION FACTOR G-RELATED"/>
    <property type="match status" value="1"/>
</dbReference>
<dbReference type="EMBL" id="LT828648">
    <property type="protein sequence ID" value="SLM49554.1"/>
    <property type="molecule type" value="Genomic_DNA"/>
</dbReference>
<dbReference type="Pfam" id="PF00679">
    <property type="entry name" value="EFG_C"/>
    <property type="match status" value="1"/>
</dbReference>
<gene>
    <name evidence="8" type="primary">fusA</name>
    <name evidence="8" type="ORF">NSJP_3387</name>
</gene>
<dbReference type="SMART" id="SM00889">
    <property type="entry name" value="EFG_IV"/>
    <property type="match status" value="1"/>
</dbReference>
<proteinExistence type="predicted"/>
<dbReference type="Pfam" id="PF22042">
    <property type="entry name" value="EF-G_D2"/>
    <property type="match status" value="1"/>
</dbReference>
<dbReference type="GO" id="GO:0032790">
    <property type="term" value="P:ribosome disassembly"/>
    <property type="evidence" value="ECO:0007669"/>
    <property type="project" value="TreeGrafter"/>
</dbReference>
<dbReference type="InterPro" id="IPR047872">
    <property type="entry name" value="EFG_IV"/>
</dbReference>
<dbReference type="InterPro" id="IPR005517">
    <property type="entry name" value="Transl_elong_EFG/EF2_IV"/>
</dbReference>
<dbReference type="InterPro" id="IPR000795">
    <property type="entry name" value="T_Tr_GTP-bd_dom"/>
</dbReference>
<evidence type="ECO:0000256" key="3">
    <source>
        <dbReference type="ARBA" id="ARBA00022768"/>
    </source>
</evidence>
<dbReference type="CDD" id="cd03713">
    <property type="entry name" value="EFG_mtEFG_C"/>
    <property type="match status" value="1"/>
</dbReference>
<keyword evidence="9" id="KW-1185">Reference proteome</keyword>
<dbReference type="InterPro" id="IPR009000">
    <property type="entry name" value="Transl_B-barrel_sf"/>
</dbReference>
<evidence type="ECO:0000256" key="5">
    <source>
        <dbReference type="ARBA" id="ARBA00023134"/>
    </source>
</evidence>
<dbReference type="CDD" id="cd16262">
    <property type="entry name" value="EFG_III"/>
    <property type="match status" value="1"/>
</dbReference>
<evidence type="ECO:0000313" key="8">
    <source>
        <dbReference type="EMBL" id="SLM49554.1"/>
    </source>
</evidence>
<dbReference type="Pfam" id="PF00009">
    <property type="entry name" value="GTP_EFTU"/>
    <property type="match status" value="1"/>
</dbReference>
<dbReference type="InterPro" id="IPR041095">
    <property type="entry name" value="EFG_II"/>
</dbReference>
<organism evidence="8 9">
    <name type="scientific">Nitrospira japonica</name>
    <dbReference type="NCBI Taxonomy" id="1325564"/>
    <lineage>
        <taxon>Bacteria</taxon>
        <taxon>Pseudomonadati</taxon>
        <taxon>Nitrospirota</taxon>
        <taxon>Nitrospiria</taxon>
        <taxon>Nitrospirales</taxon>
        <taxon>Nitrospiraceae</taxon>
        <taxon>Nitrospira</taxon>
    </lineage>
</organism>
<evidence type="ECO:0000256" key="4">
    <source>
        <dbReference type="ARBA" id="ARBA00022917"/>
    </source>
</evidence>
<sequence>MNELRTASLRNVAVIGSRGAGKTSLAEALLFSAGAVSKLGTIAQGSTVSDFEPEEQRHRSSVSTALLRFAWNQTTITLLDTPGSLSLLGEPLTALEAADAVIVVLNPDTGIRSELIRLWARARERRLPCLLFVNEPETQSKPLDELLAACRRELDISPVPMTLPCYRDTAMEGVVDLLGHTVIRSKADSPKCETGAVPDAIVPQVTESVKRLQEAVADMDDRLLERYLSAGELTADELASGIRIGVHKAELVPLYRGSALRNIGVAPLLAGIKEWLPSPEERPQAMPLSDIDHDGADGVTSKPHNPASFSGFIFKTLIDPFVGRLSYVRIVSGVLQTDSMIFNGSRQIKEKCGHLYALLGKKHTVLSSATAGEIVAIGKLKDAQTGDTLCEERTPVRLAWPALPRPVLSFAVEPKSGADIDKVSLGLHKLIEEDPTLDFSRNADTKEMVLSGMGQLHLDLALEKLHRKYGAEVVIHTPKIPYRETIRATAQAQGKYKKQTGGHGQYGDCWLEIVPVARGAGFSFENRIVGGVIPRNFVPAVEKGVVEAMHHGTLAGFPVVDIRVTVYDGSYHVVDSSEMSFKIAASMAFKKAMETAHPILLEPVMRVEIDAPADHIGAVIGDLNARRGRIQHVESRGHDESLKALVPLSELMTYTTVLNALTGGGGSYVMELARYEEVPREISLKILEEQKAARQTVAAL</sequence>
<reference evidence="8 9" key="1">
    <citation type="submission" date="2017-03" db="EMBL/GenBank/DDBJ databases">
        <authorList>
            <person name="Afonso C.L."/>
            <person name="Miller P.J."/>
            <person name="Scott M.A."/>
            <person name="Spackman E."/>
            <person name="Goraichik I."/>
            <person name="Dimitrov K.M."/>
            <person name="Suarez D.L."/>
            <person name="Swayne D.E."/>
        </authorList>
    </citation>
    <scope>NUCLEOTIDE SEQUENCE [LARGE SCALE GENOMIC DNA]</scope>
    <source>
        <strain evidence="8">Genome sequencing of Nitrospira japonica strain NJ11</strain>
    </source>
</reference>
<keyword evidence="2" id="KW-0547">Nucleotide-binding</keyword>
<dbReference type="InterPro" id="IPR027417">
    <property type="entry name" value="P-loop_NTPase"/>
</dbReference>
<dbReference type="FunFam" id="3.30.70.240:FF:000001">
    <property type="entry name" value="Elongation factor G"/>
    <property type="match status" value="1"/>
</dbReference>
<dbReference type="GO" id="GO:0005525">
    <property type="term" value="F:GTP binding"/>
    <property type="evidence" value="ECO:0007669"/>
    <property type="project" value="UniProtKB-KW"/>
</dbReference>
<dbReference type="Proteomes" id="UP000192042">
    <property type="component" value="Chromosome I"/>
</dbReference>
<evidence type="ECO:0000256" key="6">
    <source>
        <dbReference type="ARBA" id="ARBA00024731"/>
    </source>
</evidence>
<dbReference type="NCBIfam" id="NF009381">
    <property type="entry name" value="PRK12740.1-5"/>
    <property type="match status" value="1"/>
</dbReference>
<dbReference type="Gene3D" id="3.30.70.870">
    <property type="entry name" value="Elongation Factor G (Translational Gtpase), domain 3"/>
    <property type="match status" value="1"/>
</dbReference>
<dbReference type="InterPro" id="IPR035647">
    <property type="entry name" value="EFG_III/V"/>
</dbReference>
<dbReference type="CDD" id="cd04088">
    <property type="entry name" value="EFG_mtEFG_II"/>
    <property type="match status" value="1"/>
</dbReference>
<evidence type="ECO:0000256" key="1">
    <source>
        <dbReference type="ARBA" id="ARBA00017872"/>
    </source>
</evidence>
<protein>
    <recommendedName>
        <fullName evidence="1">Elongation factor G</fullName>
    </recommendedName>
</protein>
<dbReference type="NCBIfam" id="NF009379">
    <property type="entry name" value="PRK12740.1-3"/>
    <property type="match status" value="1"/>
</dbReference>
<dbReference type="KEGG" id="nja:NSJP_3387"/>
<dbReference type="InterPro" id="IPR020568">
    <property type="entry name" value="Ribosomal_Su5_D2-typ_SF"/>
</dbReference>
<dbReference type="SUPFAM" id="SSF54980">
    <property type="entry name" value="EF-G C-terminal domain-like"/>
    <property type="match status" value="2"/>
</dbReference>
<dbReference type="InterPro" id="IPR000640">
    <property type="entry name" value="EFG_V-like"/>
</dbReference>
<feature type="domain" description="Tr-type G" evidence="7">
    <location>
        <begin position="7"/>
        <end position="280"/>
    </location>
</feature>
<dbReference type="SMART" id="SM00838">
    <property type="entry name" value="EFG_C"/>
    <property type="match status" value="1"/>
</dbReference>
<evidence type="ECO:0000313" key="9">
    <source>
        <dbReference type="Proteomes" id="UP000192042"/>
    </source>
</evidence>
<dbReference type="GO" id="GO:0003924">
    <property type="term" value="F:GTPase activity"/>
    <property type="evidence" value="ECO:0007669"/>
    <property type="project" value="InterPro"/>
</dbReference>
<dbReference type="Gene3D" id="3.30.230.10">
    <property type="match status" value="1"/>
</dbReference>
<dbReference type="AlphaFoldDB" id="A0A1W1I966"/>
<dbReference type="Pfam" id="PF14492">
    <property type="entry name" value="EFG_III"/>
    <property type="match status" value="1"/>
</dbReference>
<dbReference type="CDD" id="cd01434">
    <property type="entry name" value="EFG_mtEFG1_IV"/>
    <property type="match status" value="1"/>
</dbReference>
<dbReference type="SUPFAM" id="SSF52540">
    <property type="entry name" value="P-loop containing nucleoside triphosphate hydrolases"/>
    <property type="match status" value="1"/>
</dbReference>
<keyword evidence="4" id="KW-0648">Protein biosynthesis</keyword>
<evidence type="ECO:0000256" key="2">
    <source>
        <dbReference type="ARBA" id="ARBA00022741"/>
    </source>
</evidence>
<dbReference type="InterPro" id="IPR009022">
    <property type="entry name" value="EFG_III"/>
</dbReference>
<dbReference type="InterPro" id="IPR035649">
    <property type="entry name" value="EFG_V"/>
</dbReference>
<dbReference type="RefSeq" id="WP_080887755.1">
    <property type="nucleotide sequence ID" value="NZ_LT828648.1"/>
</dbReference>
<evidence type="ECO:0000259" key="7">
    <source>
        <dbReference type="PROSITE" id="PS51722"/>
    </source>
</evidence>
<dbReference type="OrthoDB" id="9801591at2"/>
<keyword evidence="3 8" id="KW-0251">Elongation factor</keyword>
<accession>A0A1W1I966</accession>
<comment type="function">
    <text evidence="6">Catalyzes the GTP-dependent ribosomal translocation step during translation elongation. During this step, the ribosome changes from the pre-translocational (PRE) to the post-translocational (POST) state as the newly formed A-site-bound peptidyl-tRNA and P-site-bound deacylated tRNA move to the P and E sites, respectively. Catalyzes the coordinated movement of the two tRNA molecules, the mRNA and conformational changes in the ribosome.</text>
</comment>
<dbReference type="InterPro" id="IPR053905">
    <property type="entry name" value="EF-G-like_DII"/>
</dbReference>
<dbReference type="Gene3D" id="3.30.70.240">
    <property type="match status" value="1"/>
</dbReference>
<dbReference type="Gene3D" id="3.40.50.300">
    <property type="entry name" value="P-loop containing nucleotide triphosphate hydrolases"/>
    <property type="match status" value="1"/>
</dbReference>
<keyword evidence="5" id="KW-0342">GTP-binding</keyword>
<dbReference type="GO" id="GO:0003746">
    <property type="term" value="F:translation elongation factor activity"/>
    <property type="evidence" value="ECO:0007669"/>
    <property type="project" value="UniProtKB-KW"/>
</dbReference>
<dbReference type="SUPFAM" id="SSF50447">
    <property type="entry name" value="Translation proteins"/>
    <property type="match status" value="1"/>
</dbReference>
<dbReference type="STRING" id="1325564.NSJP_3387"/>
<dbReference type="PROSITE" id="PS51722">
    <property type="entry name" value="G_TR_2"/>
    <property type="match status" value="1"/>
</dbReference>
<dbReference type="PANTHER" id="PTHR43261:SF7">
    <property type="entry name" value="ELONGATION FACTOR G-LIKE PROTEIN"/>
    <property type="match status" value="1"/>
</dbReference>
<dbReference type="SUPFAM" id="SSF54211">
    <property type="entry name" value="Ribosomal protein S5 domain 2-like"/>
    <property type="match status" value="1"/>
</dbReference>